<sequence length="883" mass="98501">MSPQIAQIETALLTGKWDNVPDTSEVLDLAKSVVEGNFAAALQGLFAKKLFARFSTDANNESATIFNAESAITGNSAEDDAIRLILAVACLHSFIQVNWTGPDLDFQVRDVLQLTSSEITEDDLNRRAVSQLAYGGEPAYHLTRYAMLLRFAQALFDVPSQHCQSLPWWRLRVTLVHQQILDEPAPPSPSVLSDLEPLAPVYASDPELSGRMELEQGLLQHFISQDKLAAEYFIKAARATGMEYELTGALGKRTKFQTFELSQLVLLAESQLKIDERPDSSSSVELSFTGGQVPETLALNDDTLLEQTAFTSSSPSAHSQLSHLNPSAQPALHPLDQSILLAMCLNVKNTSPVHGLTTEQMTPYVARVISHPLNWSVHTMALLLRARLESNRTRTVERATLQLQALIEQMPTADAPVAERLRYAHALPLPSKWEMEKELATRFLSLGAVRSALDIFERLEMWEEVVKCWQAMERRDMGVGIVRDLLEGRKAEADVVLARGKAGTTDARRANMDLAREAKLWCLLGDLEPENAAEHYQRAWSISGQTAGRAMRSLGGYHFARAEYPEAVACLKKAVAINPLLSRSWFILGCACMRVEDWAEAKAAFSRCVSIDEEDGESWSNLASMYMRMGNDNKTAGTLIQSDLSEDSSVAVPFENKLLAFRALKQGLRSAYENWRMWYNYMIVAIEVGELSEACRALGRVIEHRGAEGLDEDVLERLVTAVTRASTAEETEGSEAAQQTVSPNEGRPLLRPVKHLLEDIVLPRISSSPRVFRAYARLLVWECRWDDALKASMDAYRCSTAGTIEQGETDVKKWREAIGDVEDIVDALQNFGPRSQGDNVNWRLQARSIVRTFMGKTKDSFEDEPEWVKVQRILDDLKKRADD</sequence>
<evidence type="ECO:0000256" key="1">
    <source>
        <dbReference type="ARBA" id="ARBA00022737"/>
    </source>
</evidence>
<dbReference type="Proteomes" id="UP000620124">
    <property type="component" value="Unassembled WGS sequence"/>
</dbReference>
<accession>A0A8H6WYF7</accession>
<dbReference type="SMART" id="SM00028">
    <property type="entry name" value="TPR"/>
    <property type="match status" value="2"/>
</dbReference>
<evidence type="ECO:0000313" key="4">
    <source>
        <dbReference type="EMBL" id="KAF7330944.1"/>
    </source>
</evidence>
<dbReference type="Pfam" id="PF13181">
    <property type="entry name" value="TPR_8"/>
    <property type="match status" value="1"/>
</dbReference>
<name>A0A8H6WYF7_9AGAR</name>
<dbReference type="SUPFAM" id="SSF48452">
    <property type="entry name" value="TPR-like"/>
    <property type="match status" value="1"/>
</dbReference>
<dbReference type="EMBL" id="JACAZI010000032">
    <property type="protein sequence ID" value="KAF7330944.1"/>
    <property type="molecule type" value="Genomic_DNA"/>
</dbReference>
<protein>
    <submittedName>
        <fullName evidence="4">TPR-REGION domain-containing protein</fullName>
    </submittedName>
</protein>
<dbReference type="AlphaFoldDB" id="A0A8H6WYF7"/>
<dbReference type="InterPro" id="IPR019734">
    <property type="entry name" value="TPR_rpt"/>
</dbReference>
<evidence type="ECO:0000256" key="2">
    <source>
        <dbReference type="ARBA" id="ARBA00022803"/>
    </source>
</evidence>
<reference evidence="4" key="1">
    <citation type="submission" date="2020-05" db="EMBL/GenBank/DDBJ databases">
        <title>Mycena genomes resolve the evolution of fungal bioluminescence.</title>
        <authorList>
            <person name="Tsai I.J."/>
        </authorList>
    </citation>
    <scope>NUCLEOTIDE SEQUENCE</scope>
    <source>
        <strain evidence="4">CCC161011</strain>
    </source>
</reference>
<dbReference type="PANTHER" id="PTHR16193:SF0">
    <property type="entry name" value="TETRATRICOPEPTIDE REPEAT PROTEIN 27"/>
    <property type="match status" value="1"/>
</dbReference>
<feature type="repeat" description="TPR" evidence="3">
    <location>
        <begin position="548"/>
        <end position="581"/>
    </location>
</feature>
<dbReference type="InterPro" id="IPR044244">
    <property type="entry name" value="TTC27/Emw1"/>
</dbReference>
<dbReference type="PROSITE" id="PS50005">
    <property type="entry name" value="TPR"/>
    <property type="match status" value="2"/>
</dbReference>
<dbReference type="Gene3D" id="1.25.40.10">
    <property type="entry name" value="Tetratricopeptide repeat domain"/>
    <property type="match status" value="1"/>
</dbReference>
<gene>
    <name evidence="4" type="ORF">MVEN_02434300</name>
</gene>
<comment type="caution">
    <text evidence="4">The sequence shown here is derived from an EMBL/GenBank/DDBJ whole genome shotgun (WGS) entry which is preliminary data.</text>
</comment>
<evidence type="ECO:0000313" key="5">
    <source>
        <dbReference type="Proteomes" id="UP000620124"/>
    </source>
</evidence>
<keyword evidence="2 3" id="KW-0802">TPR repeat</keyword>
<feature type="repeat" description="TPR" evidence="3">
    <location>
        <begin position="582"/>
        <end position="615"/>
    </location>
</feature>
<proteinExistence type="predicted"/>
<evidence type="ECO:0000256" key="3">
    <source>
        <dbReference type="PROSITE-ProRule" id="PRU00339"/>
    </source>
</evidence>
<organism evidence="4 5">
    <name type="scientific">Mycena venus</name>
    <dbReference type="NCBI Taxonomy" id="2733690"/>
    <lineage>
        <taxon>Eukaryota</taxon>
        <taxon>Fungi</taxon>
        <taxon>Dikarya</taxon>
        <taxon>Basidiomycota</taxon>
        <taxon>Agaricomycotina</taxon>
        <taxon>Agaricomycetes</taxon>
        <taxon>Agaricomycetidae</taxon>
        <taxon>Agaricales</taxon>
        <taxon>Marasmiineae</taxon>
        <taxon>Mycenaceae</taxon>
        <taxon>Mycena</taxon>
    </lineage>
</organism>
<dbReference type="OrthoDB" id="1936594at2759"/>
<keyword evidence="5" id="KW-1185">Reference proteome</keyword>
<keyword evidence="1" id="KW-0677">Repeat</keyword>
<dbReference type="PANTHER" id="PTHR16193">
    <property type="entry name" value="TETRATRICOPEPTIDE REPEAT PROTEIN 27"/>
    <property type="match status" value="1"/>
</dbReference>
<dbReference type="InterPro" id="IPR011990">
    <property type="entry name" value="TPR-like_helical_dom_sf"/>
</dbReference>